<evidence type="ECO:0000313" key="1">
    <source>
        <dbReference type="EMBL" id="QNR85756.1"/>
    </source>
</evidence>
<evidence type="ECO:0000313" key="2">
    <source>
        <dbReference type="Proteomes" id="UP000516439"/>
    </source>
</evidence>
<gene>
    <name evidence="1" type="ORF">H9N25_04655</name>
</gene>
<dbReference type="RefSeq" id="WP_190328103.1">
    <property type="nucleotide sequence ID" value="NZ_CP061171.1"/>
</dbReference>
<accession>A0ABX6TJT5</accession>
<proteinExistence type="predicted"/>
<reference evidence="1 2" key="1">
    <citation type="submission" date="2020-09" db="EMBL/GenBank/DDBJ databases">
        <title>Pedobacter sp. SW-16 isolated from soil near Yeocheon.</title>
        <authorList>
            <person name="Im H.S."/>
            <person name="Joung Y."/>
            <person name="Lee S.-S."/>
        </authorList>
    </citation>
    <scope>NUCLEOTIDE SEQUENCE [LARGE SCALE GENOMIC DNA]</scope>
    <source>
        <strain evidence="1 2">SW-16</strain>
    </source>
</reference>
<protein>
    <submittedName>
        <fullName evidence="1">Uncharacterized protein</fullName>
    </submittedName>
</protein>
<dbReference type="PROSITE" id="PS51257">
    <property type="entry name" value="PROKAR_LIPOPROTEIN"/>
    <property type="match status" value="1"/>
</dbReference>
<dbReference type="EMBL" id="CP061171">
    <property type="protein sequence ID" value="QNR85756.1"/>
    <property type="molecule type" value="Genomic_DNA"/>
</dbReference>
<sequence>MLRKFISQNTFWCALIIVAGLTASCKKSNNNNPDANIGGESNLLQTPTNDRALLTKDSIFLYAKQTYFWNAGMPNYDTFNRDNTTLTMPSLQHLRLYPAPEGKINILLLMMGL</sequence>
<keyword evidence="2" id="KW-1185">Reference proteome</keyword>
<dbReference type="Proteomes" id="UP000516439">
    <property type="component" value="Chromosome"/>
</dbReference>
<organism evidence="1 2">
    <name type="scientific">Pedobacter riviphilus</name>
    <dbReference type="NCBI Taxonomy" id="2766984"/>
    <lineage>
        <taxon>Bacteria</taxon>
        <taxon>Pseudomonadati</taxon>
        <taxon>Bacteroidota</taxon>
        <taxon>Sphingobacteriia</taxon>
        <taxon>Sphingobacteriales</taxon>
        <taxon>Sphingobacteriaceae</taxon>
        <taxon>Pedobacter</taxon>
    </lineage>
</organism>
<name>A0ABX6TJT5_9SPHI</name>